<dbReference type="Proteomes" id="UP000653411">
    <property type="component" value="Unassembled WGS sequence"/>
</dbReference>
<reference evidence="2" key="2">
    <citation type="submission" date="2020-09" db="EMBL/GenBank/DDBJ databases">
        <authorList>
            <person name="Sun Q."/>
            <person name="Zhou Y."/>
        </authorList>
    </citation>
    <scope>NUCLEOTIDE SEQUENCE</scope>
    <source>
        <strain evidence="2">CGMCC 4.7110</strain>
    </source>
</reference>
<evidence type="ECO:0000256" key="1">
    <source>
        <dbReference type="SAM" id="MobiDB-lite"/>
    </source>
</evidence>
<evidence type="ECO:0000313" key="3">
    <source>
        <dbReference type="Proteomes" id="UP000653411"/>
    </source>
</evidence>
<gene>
    <name evidence="2" type="ORF">GCM10011578_094700</name>
</gene>
<name>A0A917XNQ0_9ACTN</name>
<dbReference type="AlphaFoldDB" id="A0A917XNQ0"/>
<feature type="compositionally biased region" description="Low complexity" evidence="1">
    <location>
        <begin position="135"/>
        <end position="144"/>
    </location>
</feature>
<feature type="region of interest" description="Disordered" evidence="1">
    <location>
        <begin position="78"/>
        <end position="162"/>
    </location>
</feature>
<organism evidence="2 3">
    <name type="scientific">Streptomyces fuscichromogenes</name>
    <dbReference type="NCBI Taxonomy" id="1324013"/>
    <lineage>
        <taxon>Bacteria</taxon>
        <taxon>Bacillati</taxon>
        <taxon>Actinomycetota</taxon>
        <taxon>Actinomycetes</taxon>
        <taxon>Kitasatosporales</taxon>
        <taxon>Streptomycetaceae</taxon>
        <taxon>Streptomyces</taxon>
    </lineage>
</organism>
<sequence length="162" mass="17910">MKGEIDLGGMLRSELPLIASQGHPTEIFEVTPCPAEHKDRFAKLFSRRVPFEEAERAHESARTPGAAEKIVVTSRFPTASASPGFRPGVVPPPAKEVPSPGFWRERHPDGRRRPTAAYVPGSLPVRTGVRRGRRSAGPGPGCCRVPRCDRRPRRRRRTSCRG</sequence>
<protein>
    <submittedName>
        <fullName evidence="2">Uncharacterized protein</fullName>
    </submittedName>
</protein>
<accession>A0A917XNQ0</accession>
<reference evidence="2" key="1">
    <citation type="journal article" date="2014" name="Int. J. Syst. Evol. Microbiol.">
        <title>Complete genome sequence of Corynebacterium casei LMG S-19264T (=DSM 44701T), isolated from a smear-ripened cheese.</title>
        <authorList>
            <consortium name="US DOE Joint Genome Institute (JGI-PGF)"/>
            <person name="Walter F."/>
            <person name="Albersmeier A."/>
            <person name="Kalinowski J."/>
            <person name="Ruckert C."/>
        </authorList>
    </citation>
    <scope>NUCLEOTIDE SEQUENCE</scope>
    <source>
        <strain evidence="2">CGMCC 4.7110</strain>
    </source>
</reference>
<keyword evidence="3" id="KW-1185">Reference proteome</keyword>
<feature type="compositionally biased region" description="Basic and acidic residues" evidence="1">
    <location>
        <begin position="103"/>
        <end position="112"/>
    </location>
</feature>
<evidence type="ECO:0000313" key="2">
    <source>
        <dbReference type="EMBL" id="GGN44058.1"/>
    </source>
</evidence>
<proteinExistence type="predicted"/>
<feature type="compositionally biased region" description="Basic residues" evidence="1">
    <location>
        <begin position="150"/>
        <end position="162"/>
    </location>
</feature>
<dbReference type="EMBL" id="BMML01000041">
    <property type="protein sequence ID" value="GGN44058.1"/>
    <property type="molecule type" value="Genomic_DNA"/>
</dbReference>
<comment type="caution">
    <text evidence="2">The sequence shown here is derived from an EMBL/GenBank/DDBJ whole genome shotgun (WGS) entry which is preliminary data.</text>
</comment>